<dbReference type="EMBL" id="JBHTOJ010000016">
    <property type="protein sequence ID" value="MFD1420731.1"/>
    <property type="molecule type" value="Genomic_DNA"/>
</dbReference>
<evidence type="ECO:0000256" key="2">
    <source>
        <dbReference type="SAM" id="SignalP"/>
    </source>
</evidence>
<keyword evidence="5" id="KW-1185">Reference proteome</keyword>
<reference evidence="5" key="1">
    <citation type="journal article" date="2019" name="Int. J. Syst. Evol. Microbiol.">
        <title>The Global Catalogue of Microorganisms (GCM) 10K type strain sequencing project: providing services to taxonomists for standard genome sequencing and annotation.</title>
        <authorList>
            <consortium name="The Broad Institute Genomics Platform"/>
            <consortium name="The Broad Institute Genome Sequencing Center for Infectious Disease"/>
            <person name="Wu L."/>
            <person name="Ma J."/>
        </authorList>
    </citation>
    <scope>NUCLEOTIDE SEQUENCE [LARGE SCALE GENOMIC DNA]</scope>
    <source>
        <strain evidence="5">CCM 8931</strain>
    </source>
</reference>
<evidence type="ECO:0000313" key="4">
    <source>
        <dbReference type="EMBL" id="MFD1420731.1"/>
    </source>
</evidence>
<evidence type="ECO:0000256" key="1">
    <source>
        <dbReference type="SAM" id="MobiDB-lite"/>
    </source>
</evidence>
<proteinExistence type="predicted"/>
<feature type="chain" id="PRO_5046361569" evidence="2">
    <location>
        <begin position="22"/>
        <end position="208"/>
    </location>
</feature>
<comment type="caution">
    <text evidence="4">The sequence shown here is derived from an EMBL/GenBank/DDBJ whole genome shotgun (WGS) entry which is preliminary data.</text>
</comment>
<protein>
    <submittedName>
        <fullName evidence="4">WxL domain-containing protein</fullName>
    </submittedName>
</protein>
<keyword evidence="2" id="KW-0732">Signal</keyword>
<feature type="region of interest" description="Disordered" evidence="1">
    <location>
        <begin position="24"/>
        <end position="44"/>
    </location>
</feature>
<feature type="compositionally biased region" description="Low complexity" evidence="1">
    <location>
        <begin position="27"/>
        <end position="36"/>
    </location>
</feature>
<evidence type="ECO:0000313" key="5">
    <source>
        <dbReference type="Proteomes" id="UP001597188"/>
    </source>
</evidence>
<dbReference type="RefSeq" id="WP_137636059.1">
    <property type="nucleotide sequence ID" value="NZ_BJDL01000032.1"/>
</dbReference>
<dbReference type="Proteomes" id="UP001597188">
    <property type="component" value="Unassembled WGS sequence"/>
</dbReference>
<evidence type="ECO:0000259" key="3">
    <source>
        <dbReference type="Pfam" id="PF13731"/>
    </source>
</evidence>
<sequence length="208" mass="21205">MKKTLLGLLFSAALIATSGLAANAADTPQTPQTPQTSQGTVGFKGGSLTIDNGATDLKGASLDFGTNDIKAAAEDDKYENTNKSAAVSVVDLRGTAEGWSLQVKQNEAFQNKAAVTNKVLTGAILTLNGVLDASASTTGADATVNNGVSLEALNSDKTLMAAPTGKGNGKNVADIKASTLMVPRTTARSQGSYITTLTWSLNAAPVNE</sequence>
<feature type="domain" description="WxL" evidence="3">
    <location>
        <begin position="28"/>
        <end position="205"/>
    </location>
</feature>
<accession>A0ABW4BZT7</accession>
<organism evidence="4 5">
    <name type="scientific">Lactiplantibacillus songbeiensis</name>
    <dbReference type="NCBI Taxonomy" id="2559920"/>
    <lineage>
        <taxon>Bacteria</taxon>
        <taxon>Bacillati</taxon>
        <taxon>Bacillota</taxon>
        <taxon>Bacilli</taxon>
        <taxon>Lactobacillales</taxon>
        <taxon>Lactobacillaceae</taxon>
        <taxon>Lactiplantibacillus</taxon>
    </lineage>
</organism>
<dbReference type="Pfam" id="PF13731">
    <property type="entry name" value="WxL"/>
    <property type="match status" value="1"/>
</dbReference>
<gene>
    <name evidence="4" type="ORF">ACFQ5L_07165</name>
</gene>
<dbReference type="InterPro" id="IPR027994">
    <property type="entry name" value="WxL_dom"/>
</dbReference>
<feature type="signal peptide" evidence="2">
    <location>
        <begin position="1"/>
        <end position="21"/>
    </location>
</feature>
<name>A0ABW4BZT7_9LACO</name>